<comment type="caution">
    <text evidence="1">The sequence shown here is derived from an EMBL/GenBank/DDBJ whole genome shotgun (WGS) entry which is preliminary data.</text>
</comment>
<proteinExistence type="predicted"/>
<reference evidence="1" key="1">
    <citation type="submission" date="2020-06" db="EMBL/GenBank/DDBJ databases">
        <authorList>
            <consortium name="Plant Systems Biology data submission"/>
        </authorList>
    </citation>
    <scope>NUCLEOTIDE SEQUENCE</scope>
    <source>
        <strain evidence="1">D6</strain>
    </source>
</reference>
<evidence type="ECO:0000313" key="1">
    <source>
        <dbReference type="EMBL" id="CAB9508439.1"/>
    </source>
</evidence>
<dbReference type="AlphaFoldDB" id="A0A9N8DWG9"/>
<keyword evidence="2" id="KW-1185">Reference proteome</keyword>
<dbReference type="OrthoDB" id="36562at2759"/>
<dbReference type="Proteomes" id="UP001153069">
    <property type="component" value="Unassembled WGS sequence"/>
</dbReference>
<evidence type="ECO:0000313" key="2">
    <source>
        <dbReference type="Proteomes" id="UP001153069"/>
    </source>
</evidence>
<accession>A0A9N8DWG9</accession>
<name>A0A9N8DWG9_9STRA</name>
<organism evidence="1 2">
    <name type="scientific">Seminavis robusta</name>
    <dbReference type="NCBI Taxonomy" id="568900"/>
    <lineage>
        <taxon>Eukaryota</taxon>
        <taxon>Sar</taxon>
        <taxon>Stramenopiles</taxon>
        <taxon>Ochrophyta</taxon>
        <taxon>Bacillariophyta</taxon>
        <taxon>Bacillariophyceae</taxon>
        <taxon>Bacillariophycidae</taxon>
        <taxon>Naviculales</taxon>
        <taxon>Naviculaceae</taxon>
        <taxon>Seminavis</taxon>
    </lineage>
</organism>
<protein>
    <recommendedName>
        <fullName evidence="3">Methyltransferase domain-containing protein</fullName>
    </recommendedName>
</protein>
<sequence>MPVKTDEKKQHFDDIYVATTPVPYKTEILDKLEYISDDNNRQVFDRLILPWVQQQQGKLNYVDLCACFGNTTMATVCGMTYKQICDNWKDEDSCMTIQEKRRFDCHTTAIDISANAMAYCKKTGLFDEAIVVDLNDSSLEEEQKQVQAAMANADIFLSTAALVYLDLETIERIVQAFASKPTEGYMLVNFLNPFSLEKADETKRVLVKHLDFVGSMAARHRRMSPLEQENYPGETWALLELWVLRRKPKA</sequence>
<gene>
    <name evidence="1" type="ORF">SEMRO_347_G122960.1</name>
</gene>
<dbReference type="EMBL" id="CAICTM010000346">
    <property type="protein sequence ID" value="CAB9508439.1"/>
    <property type="molecule type" value="Genomic_DNA"/>
</dbReference>
<evidence type="ECO:0008006" key="3">
    <source>
        <dbReference type="Google" id="ProtNLM"/>
    </source>
</evidence>